<gene>
    <name evidence="1" type="ordered locus">Amet_3181</name>
</gene>
<sequence>MKADIMNKLRESNVEAMFQINLEEQMWVWVNEEIFLDIVLNLVSDDVPEEEILLDLKKIDEKDFIDIIERKLKENNWIFVDQIIFERIEDGFKASKDIKTYVFADRKYYMKKMLNMADSLSWILKAMAIDTYQHLRVSSIGLQAIYDEHFYDNTMLIEEILLKGSAEFEQGLWKVDPNHGMLAFYKEGKNRRQWTEGSVNFTYGELNK</sequence>
<dbReference type="RefSeq" id="WP_012064284.1">
    <property type="nucleotide sequence ID" value="NC_009633.1"/>
</dbReference>
<dbReference type="EMBL" id="CP000724">
    <property type="protein sequence ID" value="ABR49319.1"/>
    <property type="molecule type" value="Genomic_DNA"/>
</dbReference>
<evidence type="ECO:0000313" key="2">
    <source>
        <dbReference type="Proteomes" id="UP000001572"/>
    </source>
</evidence>
<name>A6TT01_ALKMQ</name>
<proteinExistence type="predicted"/>
<keyword evidence="2" id="KW-1185">Reference proteome</keyword>
<dbReference type="KEGG" id="amt:Amet_3181"/>
<dbReference type="Proteomes" id="UP000001572">
    <property type="component" value="Chromosome"/>
</dbReference>
<dbReference type="AlphaFoldDB" id="A6TT01"/>
<organism evidence="1 2">
    <name type="scientific">Alkaliphilus metalliredigens (strain QYMF)</name>
    <dbReference type="NCBI Taxonomy" id="293826"/>
    <lineage>
        <taxon>Bacteria</taxon>
        <taxon>Bacillati</taxon>
        <taxon>Bacillota</taxon>
        <taxon>Clostridia</taxon>
        <taxon>Peptostreptococcales</taxon>
        <taxon>Natronincolaceae</taxon>
        <taxon>Alkaliphilus</taxon>
    </lineage>
</organism>
<protein>
    <submittedName>
        <fullName evidence="1">Uncharacterized protein</fullName>
    </submittedName>
</protein>
<dbReference type="OrthoDB" id="1779989at2"/>
<evidence type="ECO:0000313" key="1">
    <source>
        <dbReference type="EMBL" id="ABR49319.1"/>
    </source>
</evidence>
<dbReference type="HOGENOM" id="CLU_1280956_0_0_9"/>
<accession>A6TT01</accession>
<reference evidence="2" key="1">
    <citation type="journal article" date="2016" name="Genome Announc.">
        <title>Complete genome sequence of Alkaliphilus metalliredigens strain QYMF, an alkaliphilic and metal-reducing bacterium isolated from borax-contaminated leachate ponds.</title>
        <authorList>
            <person name="Hwang C."/>
            <person name="Copeland A."/>
            <person name="Lucas S."/>
            <person name="Lapidus A."/>
            <person name="Barry K."/>
            <person name="Detter J.C."/>
            <person name="Glavina Del Rio T."/>
            <person name="Hammon N."/>
            <person name="Israni S."/>
            <person name="Dalin E."/>
            <person name="Tice H."/>
            <person name="Pitluck S."/>
            <person name="Chertkov O."/>
            <person name="Brettin T."/>
            <person name="Bruce D."/>
            <person name="Han C."/>
            <person name="Schmutz J."/>
            <person name="Larimer F."/>
            <person name="Land M.L."/>
            <person name="Hauser L."/>
            <person name="Kyrpides N."/>
            <person name="Mikhailova N."/>
            <person name="Ye Q."/>
            <person name="Zhou J."/>
            <person name="Richardson P."/>
            <person name="Fields M.W."/>
        </authorList>
    </citation>
    <scope>NUCLEOTIDE SEQUENCE [LARGE SCALE GENOMIC DNA]</scope>
    <source>
        <strain evidence="2">QYMF</strain>
    </source>
</reference>